<evidence type="ECO:0000259" key="4">
    <source>
        <dbReference type="PROSITE" id="PS50035"/>
    </source>
</evidence>
<evidence type="ECO:0000256" key="3">
    <source>
        <dbReference type="ARBA" id="ARBA00023098"/>
    </source>
</evidence>
<evidence type="ECO:0000256" key="2">
    <source>
        <dbReference type="ARBA" id="ARBA00022801"/>
    </source>
</evidence>
<dbReference type="InterPro" id="IPR015679">
    <property type="entry name" value="PLipase_D_fam"/>
</dbReference>
<proteinExistence type="predicted"/>
<comment type="caution">
    <text evidence="5">The sequence shown here is derived from an EMBL/GenBank/DDBJ whole genome shotgun (WGS) entry which is preliminary data.</text>
</comment>
<dbReference type="SUPFAM" id="SSF56024">
    <property type="entry name" value="Phospholipase D/nuclease"/>
    <property type="match status" value="2"/>
</dbReference>
<keyword evidence="2" id="KW-0378">Hydrolase</keyword>
<gene>
    <name evidence="5" type="ORF">D7V88_25795</name>
</gene>
<evidence type="ECO:0000256" key="1">
    <source>
        <dbReference type="ARBA" id="ARBA00022737"/>
    </source>
</evidence>
<dbReference type="PANTHER" id="PTHR18896">
    <property type="entry name" value="PHOSPHOLIPASE D"/>
    <property type="match status" value="1"/>
</dbReference>
<evidence type="ECO:0000313" key="6">
    <source>
        <dbReference type="Proteomes" id="UP000268094"/>
    </source>
</evidence>
<feature type="domain" description="PLD phosphodiesterase" evidence="4">
    <location>
        <begin position="463"/>
        <end position="490"/>
    </location>
</feature>
<sequence>MSKRESVKNSAKFLMDGEEFFATFVKCLDEVKRSVTDGADALSKPEDTSNVPKAVPANTYVRLAYWAMELGVPLRKDNPSQTLEVELKALADLGVHVEIILWDPDVVSGNYTGEGNFAAKVALGNQLVAKVLHGYKDKILVYLESHPARLKGLGLGLHQKMSLFSVRGRLKALVGGFNMEAEYWDTPFHTGKHPITPSDKVHTLHDTALLVKGPVTLDVEAEWLRRWDRQVSSDSFMIWNGPPRYKVRGAIKGLLKDQPQTGDLAISVLTTGVSAFSTEHSIRDEIKTLLKGATSYVYAENYQFFEPEIVSEICRKLKTQKQFHVCVVIPDQACDPAQANTQLSRIAYTRMLVASFKDKQGTKGKLDDALRGLRINDVLEPVNHENGVYYKVLGAKSPKRWMEGAKLQKRPAPVDGQKTASEPLEVALELIEGVDLVDGETPRVQFYCPVRFPAHSDQYGDSIKIYVHSKLMIIDSRHVIVGSANFGHRSMEYDGEMSLHVQSDAFAIEVKRKLFPHYNVHSQKEVPAALRDDAHGQYNQVRLIPRSPGDFKVNKEQLPPYPLDYSWF</sequence>
<dbReference type="PROSITE" id="PS50035">
    <property type="entry name" value="PLD"/>
    <property type="match status" value="1"/>
</dbReference>
<keyword evidence="6" id="KW-1185">Reference proteome</keyword>
<dbReference type="GO" id="GO:0005886">
    <property type="term" value="C:plasma membrane"/>
    <property type="evidence" value="ECO:0007669"/>
    <property type="project" value="TreeGrafter"/>
</dbReference>
<name>A0A3A8IFX3_9BACT</name>
<dbReference type="EMBL" id="RAVZ01000201">
    <property type="protein sequence ID" value="RKG82005.1"/>
    <property type="molecule type" value="Genomic_DNA"/>
</dbReference>
<accession>A0A3A8IFX3</accession>
<dbReference type="PANTHER" id="PTHR18896:SF60">
    <property type="entry name" value="PHOSPHOLIPASE D"/>
    <property type="match status" value="1"/>
</dbReference>
<dbReference type="InterPro" id="IPR025202">
    <property type="entry name" value="PLD-like_dom"/>
</dbReference>
<dbReference type="Pfam" id="PF13091">
    <property type="entry name" value="PLDc_2"/>
    <property type="match status" value="1"/>
</dbReference>
<dbReference type="AlphaFoldDB" id="A0A3A8IFX3"/>
<dbReference type="GO" id="GO:0004630">
    <property type="term" value="F:phospholipase D activity"/>
    <property type="evidence" value="ECO:0007669"/>
    <property type="project" value="TreeGrafter"/>
</dbReference>
<keyword evidence="1" id="KW-0677">Repeat</keyword>
<dbReference type="InterPro" id="IPR001736">
    <property type="entry name" value="PLipase_D/transphosphatidylase"/>
</dbReference>
<dbReference type="GO" id="GO:0009395">
    <property type="term" value="P:phospholipid catabolic process"/>
    <property type="evidence" value="ECO:0007669"/>
    <property type="project" value="TreeGrafter"/>
</dbReference>
<evidence type="ECO:0000313" key="5">
    <source>
        <dbReference type="EMBL" id="RKG82005.1"/>
    </source>
</evidence>
<dbReference type="Proteomes" id="UP000268094">
    <property type="component" value="Unassembled WGS sequence"/>
</dbReference>
<keyword evidence="3" id="KW-0443">Lipid metabolism</keyword>
<reference evidence="6" key="1">
    <citation type="submission" date="2018-09" db="EMBL/GenBank/DDBJ databases">
        <authorList>
            <person name="Livingstone P.G."/>
            <person name="Whitworth D.E."/>
        </authorList>
    </citation>
    <scope>NUCLEOTIDE SEQUENCE [LARGE SCALE GENOMIC DNA]</scope>
    <source>
        <strain evidence="6">CA054A</strain>
    </source>
</reference>
<protein>
    <recommendedName>
        <fullName evidence="4">PLD phosphodiesterase domain-containing protein</fullName>
    </recommendedName>
</protein>
<dbReference type="SMART" id="SM00155">
    <property type="entry name" value="PLDc"/>
    <property type="match status" value="1"/>
</dbReference>
<organism evidence="5 6">
    <name type="scientific">Corallococcus terminator</name>
    <dbReference type="NCBI Taxonomy" id="2316733"/>
    <lineage>
        <taxon>Bacteria</taxon>
        <taxon>Pseudomonadati</taxon>
        <taxon>Myxococcota</taxon>
        <taxon>Myxococcia</taxon>
        <taxon>Myxococcales</taxon>
        <taxon>Cystobacterineae</taxon>
        <taxon>Myxococcaceae</taxon>
        <taxon>Corallococcus</taxon>
    </lineage>
</organism>
<dbReference type="Gene3D" id="3.30.870.10">
    <property type="entry name" value="Endonuclease Chain A"/>
    <property type="match status" value="2"/>
</dbReference>